<evidence type="ECO:0000313" key="2">
    <source>
        <dbReference type="Proteomes" id="UP000011713"/>
    </source>
</evidence>
<evidence type="ECO:0000313" key="1">
    <source>
        <dbReference type="EnsemblProtists" id="HpaP811273"/>
    </source>
</evidence>
<protein>
    <submittedName>
        <fullName evidence="1">Uncharacterized protein</fullName>
    </submittedName>
</protein>
<dbReference type="EMBL" id="JH598026">
    <property type="status" value="NOT_ANNOTATED_CDS"/>
    <property type="molecule type" value="Genomic_DNA"/>
</dbReference>
<reference evidence="1" key="2">
    <citation type="submission" date="2015-06" db="UniProtKB">
        <authorList>
            <consortium name="EnsemblProtists"/>
        </authorList>
    </citation>
    <scope>IDENTIFICATION</scope>
    <source>
        <strain evidence="1">Emoy2</strain>
    </source>
</reference>
<proteinExistence type="predicted"/>
<dbReference type="Proteomes" id="UP000011713">
    <property type="component" value="Unassembled WGS sequence"/>
</dbReference>
<sequence>MISRYAANSCAAPPFKDEGLVKTRTRGALQLVRQTLDSTYASSQMFSQLYVGLSFSRDTCINLSASIWFYAFSVLNHLL</sequence>
<accession>M4BXJ2</accession>
<keyword evidence="2" id="KW-1185">Reference proteome</keyword>
<dbReference type="InParanoid" id="M4BXJ2"/>
<dbReference type="HOGENOM" id="CLU_2611126_0_0_1"/>
<dbReference type="EnsemblProtists" id="HpaT811273">
    <property type="protein sequence ID" value="HpaP811273"/>
    <property type="gene ID" value="HpaG811273"/>
</dbReference>
<reference evidence="2" key="1">
    <citation type="journal article" date="2010" name="Science">
        <title>Signatures of adaptation to obligate biotrophy in the Hyaloperonospora arabidopsidis genome.</title>
        <authorList>
            <person name="Baxter L."/>
            <person name="Tripathy S."/>
            <person name="Ishaque N."/>
            <person name="Boot N."/>
            <person name="Cabral A."/>
            <person name="Kemen E."/>
            <person name="Thines M."/>
            <person name="Ah-Fong A."/>
            <person name="Anderson R."/>
            <person name="Badejoko W."/>
            <person name="Bittner-Eddy P."/>
            <person name="Boore J.L."/>
            <person name="Chibucos M.C."/>
            <person name="Coates M."/>
            <person name="Dehal P."/>
            <person name="Delehaunty K."/>
            <person name="Dong S."/>
            <person name="Downton P."/>
            <person name="Dumas B."/>
            <person name="Fabro G."/>
            <person name="Fronick C."/>
            <person name="Fuerstenberg S.I."/>
            <person name="Fulton L."/>
            <person name="Gaulin E."/>
            <person name="Govers F."/>
            <person name="Hughes L."/>
            <person name="Humphray S."/>
            <person name="Jiang R.H."/>
            <person name="Judelson H."/>
            <person name="Kamoun S."/>
            <person name="Kyung K."/>
            <person name="Meijer H."/>
            <person name="Minx P."/>
            <person name="Morris P."/>
            <person name="Nelson J."/>
            <person name="Phuntumart V."/>
            <person name="Qutob D."/>
            <person name="Rehmany A."/>
            <person name="Rougon-Cardoso A."/>
            <person name="Ryden P."/>
            <person name="Torto-Alalibo T."/>
            <person name="Studholme D."/>
            <person name="Wang Y."/>
            <person name="Win J."/>
            <person name="Wood J."/>
            <person name="Clifton S.W."/>
            <person name="Rogers J."/>
            <person name="Van den Ackerveken G."/>
            <person name="Jones J.D."/>
            <person name="McDowell J.M."/>
            <person name="Beynon J."/>
            <person name="Tyler B.M."/>
        </authorList>
    </citation>
    <scope>NUCLEOTIDE SEQUENCE [LARGE SCALE GENOMIC DNA]</scope>
    <source>
        <strain evidence="2">Emoy2</strain>
    </source>
</reference>
<dbReference type="AlphaFoldDB" id="M4BXJ2"/>
<name>M4BXJ2_HYAAE</name>
<organism evidence="1 2">
    <name type="scientific">Hyaloperonospora arabidopsidis (strain Emoy2)</name>
    <name type="common">Downy mildew agent</name>
    <name type="synonym">Peronospora arabidopsidis</name>
    <dbReference type="NCBI Taxonomy" id="559515"/>
    <lineage>
        <taxon>Eukaryota</taxon>
        <taxon>Sar</taxon>
        <taxon>Stramenopiles</taxon>
        <taxon>Oomycota</taxon>
        <taxon>Peronosporomycetes</taxon>
        <taxon>Peronosporales</taxon>
        <taxon>Peronosporaceae</taxon>
        <taxon>Hyaloperonospora</taxon>
    </lineage>
</organism>
<dbReference type="VEuPathDB" id="FungiDB:HpaG811273"/>